<organism evidence="3 4">
    <name type="scientific">Carnegiea gigantea</name>
    <dbReference type="NCBI Taxonomy" id="171969"/>
    <lineage>
        <taxon>Eukaryota</taxon>
        <taxon>Viridiplantae</taxon>
        <taxon>Streptophyta</taxon>
        <taxon>Embryophyta</taxon>
        <taxon>Tracheophyta</taxon>
        <taxon>Spermatophyta</taxon>
        <taxon>Magnoliopsida</taxon>
        <taxon>eudicotyledons</taxon>
        <taxon>Gunneridae</taxon>
        <taxon>Pentapetalae</taxon>
        <taxon>Caryophyllales</taxon>
        <taxon>Cactineae</taxon>
        <taxon>Cactaceae</taxon>
        <taxon>Cactoideae</taxon>
        <taxon>Echinocereeae</taxon>
        <taxon>Carnegiea</taxon>
    </lineage>
</organism>
<dbReference type="InterPro" id="IPR019734">
    <property type="entry name" value="TPR_rpt"/>
</dbReference>
<dbReference type="InterPro" id="IPR011990">
    <property type="entry name" value="TPR-like_helical_dom_sf"/>
</dbReference>
<evidence type="ECO:0000256" key="2">
    <source>
        <dbReference type="SAM" id="MobiDB-lite"/>
    </source>
</evidence>
<comment type="caution">
    <text evidence="3">The sequence shown here is derived from an EMBL/GenBank/DDBJ whole genome shotgun (WGS) entry which is preliminary data.</text>
</comment>
<dbReference type="Pfam" id="PF13181">
    <property type="entry name" value="TPR_8"/>
    <property type="match status" value="1"/>
</dbReference>
<feature type="compositionally biased region" description="Basic and acidic residues" evidence="2">
    <location>
        <begin position="1"/>
        <end position="18"/>
    </location>
</feature>
<evidence type="ECO:0000313" key="3">
    <source>
        <dbReference type="EMBL" id="KAJ8430260.1"/>
    </source>
</evidence>
<dbReference type="Gene3D" id="1.25.40.10">
    <property type="entry name" value="Tetratricopeptide repeat domain"/>
    <property type="match status" value="1"/>
</dbReference>
<feature type="region of interest" description="Disordered" evidence="2">
    <location>
        <begin position="116"/>
        <end position="136"/>
    </location>
</feature>
<name>A0A9Q1Q6P0_9CARY</name>
<dbReference type="AlphaFoldDB" id="A0A9Q1Q6P0"/>
<dbReference type="PROSITE" id="PS50005">
    <property type="entry name" value="TPR"/>
    <property type="match status" value="1"/>
</dbReference>
<evidence type="ECO:0008006" key="5">
    <source>
        <dbReference type="Google" id="ProtNLM"/>
    </source>
</evidence>
<dbReference type="EMBL" id="JAKOGI010000814">
    <property type="protein sequence ID" value="KAJ8430260.1"/>
    <property type="molecule type" value="Genomic_DNA"/>
</dbReference>
<keyword evidence="1" id="KW-0802">TPR repeat</keyword>
<feature type="repeat" description="TPR" evidence="1">
    <location>
        <begin position="242"/>
        <end position="275"/>
    </location>
</feature>
<dbReference type="SUPFAM" id="SSF48452">
    <property type="entry name" value="TPR-like"/>
    <property type="match status" value="1"/>
</dbReference>
<dbReference type="GO" id="GO:0000127">
    <property type="term" value="C:transcription factor TFIIIC complex"/>
    <property type="evidence" value="ECO:0007669"/>
    <property type="project" value="TreeGrafter"/>
</dbReference>
<dbReference type="SMART" id="SM00028">
    <property type="entry name" value="TPR"/>
    <property type="match status" value="4"/>
</dbReference>
<evidence type="ECO:0000313" key="4">
    <source>
        <dbReference type="Proteomes" id="UP001153076"/>
    </source>
</evidence>
<keyword evidence="4" id="KW-1185">Reference proteome</keyword>
<proteinExistence type="predicted"/>
<dbReference type="PANTHER" id="PTHR23082:SF0">
    <property type="entry name" value="GENERAL TRANSCRIPTION FACTOR 3C POLYPEPTIDE 3"/>
    <property type="match status" value="1"/>
</dbReference>
<dbReference type="InterPro" id="IPR039340">
    <property type="entry name" value="Tfc4/TFIIIC-102/Sfc4"/>
</dbReference>
<feature type="region of interest" description="Disordered" evidence="2">
    <location>
        <begin position="1"/>
        <end position="36"/>
    </location>
</feature>
<accession>A0A9Q1Q6P0</accession>
<dbReference type="PANTHER" id="PTHR23082">
    <property type="entry name" value="TRANSCRIPTION INITIATION FACTOR IIIC TFIIIC , POLYPEPTIDE 3-RELATED"/>
    <property type="match status" value="1"/>
</dbReference>
<feature type="compositionally biased region" description="Acidic residues" evidence="2">
    <location>
        <begin position="19"/>
        <end position="36"/>
    </location>
</feature>
<evidence type="ECO:0000256" key="1">
    <source>
        <dbReference type="PROSITE-ProRule" id="PRU00339"/>
    </source>
</evidence>
<protein>
    <recommendedName>
        <fullName evidence="5">General transcription factor 3C polypeptide 3</fullName>
    </recommendedName>
</protein>
<dbReference type="GO" id="GO:0006383">
    <property type="term" value="P:transcription by RNA polymerase III"/>
    <property type="evidence" value="ECO:0007669"/>
    <property type="project" value="InterPro"/>
</dbReference>
<dbReference type="OrthoDB" id="9991317at2759"/>
<reference evidence="3" key="1">
    <citation type="submission" date="2022-04" db="EMBL/GenBank/DDBJ databases">
        <title>Carnegiea gigantea Genome sequencing and assembly v2.</title>
        <authorList>
            <person name="Copetti D."/>
            <person name="Sanderson M.J."/>
            <person name="Burquez A."/>
            <person name="Wojciechowski M.F."/>
        </authorList>
    </citation>
    <scope>NUCLEOTIDE SEQUENCE</scope>
    <source>
        <strain evidence="3">SGP5-SGP5p</strain>
        <tissue evidence="3">Aerial part</tissue>
    </source>
</reference>
<sequence length="395" mass="44461">MGSEDRTSRRQIEEREGYAEEEEGEVGEDEGGDEMECDVRFEGEMNPLDLIKDDTCGVQLYQRFEQLEYEYAALVERKREALAAADAGEGPVTKPRREETRGATIEEVKEVMNYGMGTRSGKGKKRGRREGSKNKLSLQITRKLGDATLHYAHGRYKEAVSMLSEVVLLAPKLPDPFHTLGLVYNSMSEKKKATDCYMIAAFLGPKESSLWKLLVTLSIEEGNTEQAWYCLKKAIAADPGDITLRYHCASLYMEIGEYQKAADSYYQIIQVCPDNVEALQTATTLYKKCGQFERAIGILEDYLKDHPPKDDLSVVEMLASLHMERSEHSKALEHIEYAKKVYSCGEEFPLNLTIREGICHACVGDLGKAEEMRKIGFKSNALYHTLAMSITLAKS</sequence>
<gene>
    <name evidence="3" type="ORF">Cgig2_022718</name>
</gene>
<dbReference type="Proteomes" id="UP001153076">
    <property type="component" value="Unassembled WGS sequence"/>
</dbReference>